<keyword evidence="1" id="KW-0812">Transmembrane</keyword>
<evidence type="ECO:0000256" key="1">
    <source>
        <dbReference type="SAM" id="Phobius"/>
    </source>
</evidence>
<dbReference type="Proteomes" id="UP000002654">
    <property type="component" value="Chromosome"/>
</dbReference>
<feature type="transmembrane region" description="Helical" evidence="1">
    <location>
        <begin position="77"/>
        <end position="95"/>
    </location>
</feature>
<dbReference type="HOGENOM" id="CLU_1192659_0_0_2"/>
<feature type="transmembrane region" description="Helical" evidence="1">
    <location>
        <begin position="45"/>
        <end position="65"/>
    </location>
</feature>
<keyword evidence="1" id="KW-1133">Transmembrane helix</keyword>
<feature type="transmembrane region" description="Helical" evidence="1">
    <location>
        <begin position="213"/>
        <end position="231"/>
    </location>
</feature>
<feature type="transmembrane region" description="Helical" evidence="1">
    <location>
        <begin position="101"/>
        <end position="118"/>
    </location>
</feature>
<name>G4RKC3_THETK</name>
<dbReference type="PaxDb" id="768679-TTX_1385"/>
<dbReference type="AlphaFoldDB" id="G4RKC3"/>
<evidence type="ECO:0000313" key="3">
    <source>
        <dbReference type="Proteomes" id="UP000002654"/>
    </source>
</evidence>
<dbReference type="EMBL" id="FN869859">
    <property type="protein sequence ID" value="CCC82018.1"/>
    <property type="molecule type" value="Genomic_DNA"/>
</dbReference>
<dbReference type="GeneID" id="11262265"/>
<sequence>MDLPMLALWFYAGLFAGILSTASEEGGYANIVLFPVLIFAGENPFAVLLGFAIAAAVAIVLNLIASRRAIQGPVFRISSWPSFLGVVAGFAAFLLLPFSMIKYIVAAAMFATAGKLIVDAVWGRRALHTVNPVLRSALNFAVGFLDVIVGTAASFSLARAFFRELEALLPVSRVGEVALSVELKHRIVLGGFLAGLGIFIGQRIVSCSGHRRILNIAMGIAIFATGLVYAFY</sequence>
<dbReference type="RefSeq" id="WP_014127273.1">
    <property type="nucleotide sequence ID" value="NC_016070.1"/>
</dbReference>
<keyword evidence="3" id="KW-1185">Reference proteome</keyword>
<dbReference type="OrthoDB" id="29172at2157"/>
<dbReference type="PATRIC" id="fig|768679.9.peg.1402"/>
<protein>
    <submittedName>
        <fullName evidence="2">Uncharacterized protein</fullName>
    </submittedName>
</protein>
<gene>
    <name evidence="2" type="ordered locus">TTX_1385</name>
</gene>
<reference evidence="2 3" key="1">
    <citation type="journal article" date="2011" name="PLoS ONE">
        <title>The complete genome sequence of Thermoproteus tenax: a physiologically versatile member of the Crenarchaeota.</title>
        <authorList>
            <person name="Siebers B."/>
            <person name="Zaparty M."/>
            <person name="Raddatz G."/>
            <person name="Tjaden B."/>
            <person name="Albers S.V."/>
            <person name="Bell S.D."/>
            <person name="Blombach F."/>
            <person name="Kletzin A."/>
            <person name="Kyrpides N."/>
            <person name="Lanz C."/>
            <person name="Plagens A."/>
            <person name="Rampp M."/>
            <person name="Rosinus A."/>
            <person name="von Jan M."/>
            <person name="Makarova K.S."/>
            <person name="Klenk H.P."/>
            <person name="Schuster S.C."/>
            <person name="Hensel R."/>
        </authorList>
    </citation>
    <scope>NUCLEOTIDE SEQUENCE [LARGE SCALE GENOMIC DNA]</scope>
    <source>
        <strain evidence="3">ATCC 35583 / DSM 2078 / JCM 9277 / NBRC 100435 / Kra 1</strain>
    </source>
</reference>
<dbReference type="eggNOG" id="arCOG07436">
    <property type="taxonomic scope" value="Archaea"/>
</dbReference>
<feature type="transmembrane region" description="Helical" evidence="1">
    <location>
        <begin position="138"/>
        <end position="163"/>
    </location>
</feature>
<accession>G4RKC3</accession>
<organism evidence="2 3">
    <name type="scientific">Thermoproteus tenax (strain ATCC 35583 / DSM 2078 / JCM 9277 / NBRC 100435 / Kra 1)</name>
    <dbReference type="NCBI Taxonomy" id="768679"/>
    <lineage>
        <taxon>Archaea</taxon>
        <taxon>Thermoproteota</taxon>
        <taxon>Thermoprotei</taxon>
        <taxon>Thermoproteales</taxon>
        <taxon>Thermoproteaceae</taxon>
        <taxon>Thermoproteus</taxon>
    </lineage>
</organism>
<dbReference type="KEGG" id="ttn:TTX_1385"/>
<evidence type="ECO:0000313" key="2">
    <source>
        <dbReference type="EMBL" id="CCC82018.1"/>
    </source>
</evidence>
<keyword evidence="1" id="KW-0472">Membrane</keyword>
<feature type="transmembrane region" description="Helical" evidence="1">
    <location>
        <begin position="183"/>
        <end position="201"/>
    </location>
</feature>
<proteinExistence type="predicted"/>